<dbReference type="InterPro" id="IPR008984">
    <property type="entry name" value="SMAD_FHA_dom_sf"/>
</dbReference>
<dbReference type="Gene3D" id="2.60.200.20">
    <property type="match status" value="1"/>
</dbReference>
<sequence length="536" mass="58225">MSVPINCPGDSTASNEMSDPVTLSLFPKDHSQPRHFTFSSSNNNILSIGRASKRGPHERIPAHDNGWFESRVMSRDHAELSFNPVNQTVQIKDLGSTHGTWLNNVKLTSHQRAVILNEDIIRFGIDVERNDVTFPALTMRSKISYRSQYARPALTSMPFTYTMFRDSFNGDKDARHPKVPSLSKPELEAPLHVTETLSANAPVEDTDSENGEYDLLMARGECPTFPEEWPYERPNTTLPNPSEVTGDKITMQDILNPIDLTGSSSDMEGNEQAKVMDLTSDASHASSCSGSGEDSEIDAELEDESEVQEFPRDKYQSIYHLEYDSEDDDNDEDYSESEDSNAHSDECSPSSGNIADCTSDSVVPKAFPGTDARRALLNALNEAMDSASANRISSNAASRKSPITPVMDYPGVVDPKDGSQLASPLNKTATATELPVCAENDACPVSPVVEISQPSPQPEPTSLKRKVTDMEAVGPTIDTVATQLEDNVQRPVKRVKSAASSTALATYSATAVVSALLGGLGTLVLLSALPTEYFAV</sequence>
<comment type="caution">
    <text evidence="3">The sequence shown here is derived from an EMBL/GenBank/DDBJ whole genome shotgun (WGS) entry which is preliminary data.</text>
</comment>
<feature type="domain" description="FHA" evidence="2">
    <location>
        <begin position="46"/>
        <end position="107"/>
    </location>
</feature>
<name>A0A9W9P8W9_9EURO</name>
<dbReference type="PANTHER" id="PTHR15715">
    <property type="entry name" value="CENTROSOMAL PROTEIN OF 170 KDA"/>
    <property type="match status" value="1"/>
</dbReference>
<dbReference type="InterPro" id="IPR000253">
    <property type="entry name" value="FHA_dom"/>
</dbReference>
<keyword evidence="4" id="KW-1185">Reference proteome</keyword>
<feature type="compositionally biased region" description="Acidic residues" evidence="1">
    <location>
        <begin position="293"/>
        <end position="307"/>
    </location>
</feature>
<dbReference type="RefSeq" id="XP_058333043.1">
    <property type="nucleotide sequence ID" value="XM_058474040.1"/>
</dbReference>
<proteinExistence type="predicted"/>
<feature type="compositionally biased region" description="Low complexity" evidence="1">
    <location>
        <begin position="280"/>
        <end position="292"/>
    </location>
</feature>
<dbReference type="SMART" id="SM00240">
    <property type="entry name" value="FHA"/>
    <property type="match status" value="1"/>
</dbReference>
<dbReference type="PROSITE" id="PS50006">
    <property type="entry name" value="FHA_DOMAIN"/>
    <property type="match status" value="1"/>
</dbReference>
<dbReference type="Proteomes" id="UP001150941">
    <property type="component" value="Unassembled WGS sequence"/>
</dbReference>
<feature type="compositionally biased region" description="Acidic residues" evidence="1">
    <location>
        <begin position="324"/>
        <end position="339"/>
    </location>
</feature>
<protein>
    <submittedName>
        <fullName evidence="3">Vacuolar protein sorting-associated protein 64</fullName>
    </submittedName>
</protein>
<dbReference type="PANTHER" id="PTHR15715:SF37">
    <property type="entry name" value="LD47843P"/>
    <property type="match status" value="1"/>
</dbReference>
<dbReference type="GeneID" id="83201343"/>
<evidence type="ECO:0000313" key="3">
    <source>
        <dbReference type="EMBL" id="KAJ5240124.1"/>
    </source>
</evidence>
<feature type="region of interest" description="Disordered" evidence="1">
    <location>
        <begin position="279"/>
        <end position="367"/>
    </location>
</feature>
<feature type="compositionally biased region" description="Polar residues" evidence="1">
    <location>
        <begin position="347"/>
        <end position="361"/>
    </location>
</feature>
<evidence type="ECO:0000313" key="4">
    <source>
        <dbReference type="Proteomes" id="UP001150941"/>
    </source>
</evidence>
<dbReference type="OrthoDB" id="4096268at2759"/>
<organism evidence="3 4">
    <name type="scientific">Penicillium chermesinum</name>
    <dbReference type="NCBI Taxonomy" id="63820"/>
    <lineage>
        <taxon>Eukaryota</taxon>
        <taxon>Fungi</taxon>
        <taxon>Dikarya</taxon>
        <taxon>Ascomycota</taxon>
        <taxon>Pezizomycotina</taxon>
        <taxon>Eurotiomycetes</taxon>
        <taxon>Eurotiomycetidae</taxon>
        <taxon>Eurotiales</taxon>
        <taxon>Aspergillaceae</taxon>
        <taxon>Penicillium</taxon>
    </lineage>
</organism>
<dbReference type="SUPFAM" id="SSF49879">
    <property type="entry name" value="SMAD/FHA domain"/>
    <property type="match status" value="1"/>
</dbReference>
<reference evidence="3" key="1">
    <citation type="submission" date="2022-11" db="EMBL/GenBank/DDBJ databases">
        <authorList>
            <person name="Petersen C."/>
        </authorList>
    </citation>
    <scope>NUCLEOTIDE SEQUENCE</scope>
    <source>
        <strain evidence="3">IBT 19713</strain>
    </source>
</reference>
<dbReference type="InterPro" id="IPR051176">
    <property type="entry name" value="Cent_Immune-Sig_Mod"/>
</dbReference>
<evidence type="ECO:0000259" key="2">
    <source>
        <dbReference type="PROSITE" id="PS50006"/>
    </source>
</evidence>
<reference evidence="3" key="2">
    <citation type="journal article" date="2023" name="IMA Fungus">
        <title>Comparative genomic study of the Penicillium genus elucidates a diverse pangenome and 15 lateral gene transfer events.</title>
        <authorList>
            <person name="Petersen C."/>
            <person name="Sorensen T."/>
            <person name="Nielsen M.R."/>
            <person name="Sondergaard T.E."/>
            <person name="Sorensen J.L."/>
            <person name="Fitzpatrick D.A."/>
            <person name="Frisvad J.C."/>
            <person name="Nielsen K.L."/>
        </authorList>
    </citation>
    <scope>NUCLEOTIDE SEQUENCE</scope>
    <source>
        <strain evidence="3">IBT 19713</strain>
    </source>
</reference>
<dbReference type="EMBL" id="JAPQKS010000003">
    <property type="protein sequence ID" value="KAJ5240124.1"/>
    <property type="molecule type" value="Genomic_DNA"/>
</dbReference>
<dbReference type="AlphaFoldDB" id="A0A9W9P8W9"/>
<accession>A0A9W9P8W9</accession>
<dbReference type="GO" id="GO:0005737">
    <property type="term" value="C:cytoplasm"/>
    <property type="evidence" value="ECO:0007669"/>
    <property type="project" value="TreeGrafter"/>
</dbReference>
<evidence type="ECO:0000256" key="1">
    <source>
        <dbReference type="SAM" id="MobiDB-lite"/>
    </source>
</evidence>
<gene>
    <name evidence="3" type="ORF">N7468_004743</name>
</gene>
<dbReference type="Pfam" id="PF00498">
    <property type="entry name" value="FHA"/>
    <property type="match status" value="1"/>
</dbReference>